<evidence type="ECO:0000256" key="1">
    <source>
        <dbReference type="ARBA" id="ARBA00004459"/>
    </source>
</evidence>
<comment type="caution">
    <text evidence="4">The sequence shown here is derived from an EMBL/GenBank/DDBJ whole genome shotgun (WGS) entry which is preliminary data.</text>
</comment>
<comment type="similarity">
    <text evidence="2 3">Belongs to the outer membrane factor (OMF) (TC 1.B.17) family.</text>
</comment>
<proteinExistence type="inferred from homology"/>
<dbReference type="PANTHER" id="PTHR30203">
    <property type="entry name" value="OUTER MEMBRANE CATION EFFLUX PROTEIN"/>
    <property type="match status" value="1"/>
</dbReference>
<name>A0A1G5K264_9GAMM</name>
<dbReference type="Proteomes" id="UP000183031">
    <property type="component" value="Unassembled WGS sequence"/>
</dbReference>
<organism evidence="4 5">
    <name type="scientific">Serratia nematodiphila</name>
    <dbReference type="NCBI Taxonomy" id="458197"/>
    <lineage>
        <taxon>Bacteria</taxon>
        <taxon>Pseudomonadati</taxon>
        <taxon>Pseudomonadota</taxon>
        <taxon>Gammaproteobacteria</taxon>
        <taxon>Enterobacterales</taxon>
        <taxon>Yersiniaceae</taxon>
        <taxon>Serratia</taxon>
    </lineage>
</organism>
<reference evidence="4 5" key="1">
    <citation type="submission" date="2016-10" db="EMBL/GenBank/DDBJ databases">
        <authorList>
            <person name="Varghese N."/>
            <person name="Submissions S."/>
        </authorList>
    </citation>
    <scope>NUCLEOTIDE SEQUENCE [LARGE SCALE GENOMIC DNA]</scope>
    <source>
        <strain evidence="4 5">CGMCC 1.6853</strain>
    </source>
</reference>
<keyword evidence="3" id="KW-0472">Membrane</keyword>
<dbReference type="PROSITE" id="PS51257">
    <property type="entry name" value="PROKAR_LIPOPROTEIN"/>
    <property type="match status" value="1"/>
</dbReference>
<dbReference type="InterPro" id="IPR010131">
    <property type="entry name" value="MdtP/NodT-like"/>
</dbReference>
<sequence>MNRAVIPLLLMALSGCRAVGPDYARPQSALPESWGEQAGGGALPVAWWSIFNDAPLSQLVQRVAAGNLDLQLATARLQQSRALLGATEAALMPDLSLDGAYQRQRATSVGSMDPSGNGGEADYNLWRGGFSAAWELDMWGKLRRASESARAGFAASQENRRALLTSVTAEVASDYLRLRATQQQLAVAQENRATALRTLQLTQSRYQSGAGNELDIDQAQVQLAQVDALLPTLADRQERLINAIGLLLGERPGALNAMLSPPGPLPTLARAVPMGVPSDLALRRPDIREAAARLHQATAEIGVATADYYPRISLTGNAGYQALALSDMGSWSTHTFAIGPALYLPLFDGGKITQRVRLSEYRQQEMAIAYQQTVLRAWHEIDDALSGYRAQQRRQTHLAEALAANRHAFALARDSYLNGASDFIHVLSTQRALLDLQSAQIVSEEETAIAVVNIYRALGGGWELTYPSAAPQEKADAQHAE</sequence>
<dbReference type="NCBIfam" id="TIGR01845">
    <property type="entry name" value="outer_NodT"/>
    <property type="match status" value="1"/>
</dbReference>
<gene>
    <name evidence="4" type="ORF">SAMN02927935_03061</name>
</gene>
<protein>
    <submittedName>
        <fullName evidence="4">Efflux transporter, outer membrane factor (OMF) lipoprotein, NodT family</fullName>
    </submittedName>
</protein>
<keyword evidence="5" id="KW-1185">Reference proteome</keyword>
<dbReference type="SUPFAM" id="SSF56954">
    <property type="entry name" value="Outer membrane efflux proteins (OEP)"/>
    <property type="match status" value="1"/>
</dbReference>
<dbReference type="Gene3D" id="1.20.1600.10">
    <property type="entry name" value="Outer membrane efflux proteins (OEP)"/>
    <property type="match status" value="1"/>
</dbReference>
<keyword evidence="3 4" id="KW-0449">Lipoprotein</keyword>
<evidence type="ECO:0000256" key="2">
    <source>
        <dbReference type="ARBA" id="ARBA00007613"/>
    </source>
</evidence>
<accession>A0A1G5K264</accession>
<evidence type="ECO:0000256" key="3">
    <source>
        <dbReference type="RuleBase" id="RU362097"/>
    </source>
</evidence>
<dbReference type="InterPro" id="IPR003423">
    <property type="entry name" value="OMP_efflux"/>
</dbReference>
<keyword evidence="3" id="KW-0812">Transmembrane</keyword>
<dbReference type="Gene3D" id="2.20.200.10">
    <property type="entry name" value="Outer membrane efflux proteins (OEP)"/>
    <property type="match status" value="1"/>
</dbReference>
<comment type="subcellular location">
    <subcellularLocation>
        <location evidence="1 3">Cell outer membrane</location>
        <topology evidence="1 3">Lipid-anchor</topology>
    </subcellularLocation>
</comment>
<dbReference type="Pfam" id="PF02321">
    <property type="entry name" value="OEP"/>
    <property type="match status" value="2"/>
</dbReference>
<dbReference type="RefSeq" id="WP_033631449.1">
    <property type="nucleotide sequence ID" value="NZ_CBCSIN010000011.1"/>
</dbReference>
<keyword evidence="3" id="KW-1134">Transmembrane beta strand</keyword>
<evidence type="ECO:0000313" key="4">
    <source>
        <dbReference type="EMBL" id="SCY94098.1"/>
    </source>
</evidence>
<keyword evidence="3" id="KW-0564">Palmitate</keyword>
<dbReference type="EMBL" id="FMUT01000008">
    <property type="protein sequence ID" value="SCY94098.1"/>
    <property type="molecule type" value="Genomic_DNA"/>
</dbReference>
<dbReference type="PANTHER" id="PTHR30203:SF25">
    <property type="entry name" value="OUTER MEMBRANE PROTEIN-RELATED"/>
    <property type="match status" value="1"/>
</dbReference>
<evidence type="ECO:0000313" key="5">
    <source>
        <dbReference type="Proteomes" id="UP000183031"/>
    </source>
</evidence>